<accession>A0A3R6AYE8</accession>
<reference evidence="3 4" key="1">
    <citation type="submission" date="2019-01" db="EMBL/GenBank/DDBJ databases">
        <title>Geovibrio thiophilus DSM 11263, complete genome.</title>
        <authorList>
            <person name="Spring S."/>
            <person name="Bunk B."/>
            <person name="Sproer C."/>
        </authorList>
    </citation>
    <scope>NUCLEOTIDE SEQUENCE [LARGE SCALE GENOMIC DNA]</scope>
    <source>
        <strain evidence="3 4">DSM 11263</strain>
    </source>
</reference>
<dbReference type="AlphaFoldDB" id="A0A3R6AYE8"/>
<dbReference type="Gene3D" id="3.90.1580.10">
    <property type="entry name" value="paralog of FGE (formylglycine-generating enzyme)"/>
    <property type="match status" value="1"/>
</dbReference>
<dbReference type="InterPro" id="IPR005532">
    <property type="entry name" value="SUMF_dom"/>
</dbReference>
<dbReference type="SUPFAM" id="SSF56436">
    <property type="entry name" value="C-type lectin-like"/>
    <property type="match status" value="1"/>
</dbReference>
<sequence>MKRLFLLIILLLIPYDAMAENPKSFTDKASGIEFVFVKGGCYMMGDTSMSYSEPVHKVCVDSFYISKYETTQEQWKNITGNNPAYFKNCGLKCPIENISWYDIQDYIKKLNELSKKNYRLPTEAEWEYAAKGGENYKYAGSDNPDEIAVYNISYDGSIQKVGQKKPNDFGLYDMTGNAEEWVLDVFETYENAKHQLNNPVYLGKGFGRVVRDQDCFSRLLVGIAYRFDDSPHSRWYTRSFRLVLPIK</sequence>
<evidence type="ECO:0000259" key="2">
    <source>
        <dbReference type="Pfam" id="PF03781"/>
    </source>
</evidence>
<keyword evidence="4" id="KW-1185">Reference proteome</keyword>
<dbReference type="Proteomes" id="UP000287502">
    <property type="component" value="Chromosome"/>
</dbReference>
<dbReference type="InterPro" id="IPR042095">
    <property type="entry name" value="SUMF_sf"/>
</dbReference>
<dbReference type="InterPro" id="IPR051043">
    <property type="entry name" value="Sulfatase_Mod_Factor_Kinase"/>
</dbReference>
<gene>
    <name evidence="3" type="ORF">EP073_08380</name>
</gene>
<protein>
    <submittedName>
        <fullName evidence="3">Formylglycine-generating enzyme family protein</fullName>
    </submittedName>
</protein>
<feature type="chain" id="PRO_5018594202" evidence="1">
    <location>
        <begin position="20"/>
        <end position="247"/>
    </location>
</feature>
<evidence type="ECO:0000256" key="1">
    <source>
        <dbReference type="SAM" id="SignalP"/>
    </source>
</evidence>
<dbReference type="Pfam" id="PF03781">
    <property type="entry name" value="FGE-sulfatase"/>
    <property type="match status" value="1"/>
</dbReference>
<dbReference type="PANTHER" id="PTHR23150">
    <property type="entry name" value="SULFATASE MODIFYING FACTOR 1, 2"/>
    <property type="match status" value="1"/>
</dbReference>
<feature type="domain" description="Sulfatase-modifying factor enzyme-like" evidence="2">
    <location>
        <begin position="33"/>
        <end position="211"/>
    </location>
</feature>
<proteinExistence type="predicted"/>
<feature type="signal peptide" evidence="1">
    <location>
        <begin position="1"/>
        <end position="19"/>
    </location>
</feature>
<dbReference type="GO" id="GO:0120147">
    <property type="term" value="F:formylglycine-generating oxidase activity"/>
    <property type="evidence" value="ECO:0007669"/>
    <property type="project" value="TreeGrafter"/>
</dbReference>
<dbReference type="OrthoDB" id="9812426at2"/>
<dbReference type="KEGG" id="gtl:EP073_08380"/>
<dbReference type="EMBL" id="CP035108">
    <property type="protein sequence ID" value="QAR33415.1"/>
    <property type="molecule type" value="Genomic_DNA"/>
</dbReference>
<dbReference type="RefSeq" id="WP_128466701.1">
    <property type="nucleotide sequence ID" value="NZ_CP035108.1"/>
</dbReference>
<keyword evidence="1" id="KW-0732">Signal</keyword>
<evidence type="ECO:0000313" key="4">
    <source>
        <dbReference type="Proteomes" id="UP000287502"/>
    </source>
</evidence>
<organism evidence="3 4">
    <name type="scientific">Geovibrio thiophilus</name>
    <dbReference type="NCBI Taxonomy" id="139438"/>
    <lineage>
        <taxon>Bacteria</taxon>
        <taxon>Pseudomonadati</taxon>
        <taxon>Deferribacterota</taxon>
        <taxon>Deferribacteres</taxon>
        <taxon>Deferribacterales</taxon>
        <taxon>Geovibrionaceae</taxon>
        <taxon>Geovibrio</taxon>
    </lineage>
</organism>
<dbReference type="InterPro" id="IPR016187">
    <property type="entry name" value="CTDL_fold"/>
</dbReference>
<evidence type="ECO:0000313" key="3">
    <source>
        <dbReference type="EMBL" id="QAR33415.1"/>
    </source>
</evidence>
<dbReference type="PANTHER" id="PTHR23150:SF19">
    <property type="entry name" value="FORMYLGLYCINE-GENERATING ENZYME"/>
    <property type="match status" value="1"/>
</dbReference>
<name>A0A3R6AYE8_9BACT</name>